<keyword evidence="3" id="KW-1185">Reference proteome</keyword>
<gene>
    <name evidence="2" type="ORF">L211DRAFT_780139</name>
</gene>
<dbReference type="InterPro" id="IPR001509">
    <property type="entry name" value="Epimerase_deHydtase"/>
</dbReference>
<dbReference type="EMBL" id="ML121532">
    <property type="protein sequence ID" value="RPB27179.1"/>
    <property type="molecule type" value="Genomic_DNA"/>
</dbReference>
<dbReference type="OrthoDB" id="16464at2759"/>
<sequence length="394" mass="44911">MSNPASKPSVLIIGGLGFIGRYLAKYIYDNDLASEIKIVDKQLPQLAWLAPEFETACSMERFQQADMSREQTCEKVFSRPDGSTWDYVFNCGGDTRYCQQDEIYKQRSLKLSVVAGKEAAKRGVKFFVELSTGAIYKPESTPTKETAKIKPWLKLAKYKLQAENELQKIPGLNLVIVRMANVYGEYCSKLVGTMLCMARVYKELDREMKWLWTKDLKSNTVHVKDVARALWHVSQWYVNGKENWDERSMGETPVFNIVDEGDTDQGILSEFMASIFQIKTGFHGTLVSQIARLNLGSAVDEENDELLQPWGDLLNQYNITRPGPITPYLEGDTIKDCDFCLDGSRFREITKFEYSVPKVTEECLREIIDSYGRMNWWPPMDGAPKAAQIEQATT</sequence>
<evidence type="ECO:0000313" key="2">
    <source>
        <dbReference type="EMBL" id="RPB27179.1"/>
    </source>
</evidence>
<name>A0A3N4M018_9PEZI</name>
<dbReference type="InterPro" id="IPR050177">
    <property type="entry name" value="Lipid_A_modif_metabolic_enz"/>
</dbReference>
<dbReference type="Gene3D" id="3.40.50.720">
    <property type="entry name" value="NAD(P)-binding Rossmann-like Domain"/>
    <property type="match status" value="1"/>
</dbReference>
<dbReference type="Proteomes" id="UP000267821">
    <property type="component" value="Unassembled WGS sequence"/>
</dbReference>
<protein>
    <submittedName>
        <fullName evidence="2">NAD dependent epimerase/dehydratase</fullName>
    </submittedName>
</protein>
<dbReference type="AlphaFoldDB" id="A0A3N4M018"/>
<dbReference type="STRING" id="1051890.A0A3N4M018"/>
<dbReference type="PANTHER" id="PTHR43245:SF11">
    <property type="entry name" value="LD23561P"/>
    <property type="match status" value="1"/>
</dbReference>
<evidence type="ECO:0000313" key="3">
    <source>
        <dbReference type="Proteomes" id="UP000267821"/>
    </source>
</evidence>
<dbReference type="InterPro" id="IPR036291">
    <property type="entry name" value="NAD(P)-bd_dom_sf"/>
</dbReference>
<evidence type="ECO:0000259" key="1">
    <source>
        <dbReference type="Pfam" id="PF01370"/>
    </source>
</evidence>
<accession>A0A3N4M018</accession>
<dbReference type="SUPFAM" id="SSF51735">
    <property type="entry name" value="NAD(P)-binding Rossmann-fold domains"/>
    <property type="match status" value="1"/>
</dbReference>
<dbReference type="Pfam" id="PF01370">
    <property type="entry name" value="Epimerase"/>
    <property type="match status" value="1"/>
</dbReference>
<proteinExistence type="predicted"/>
<feature type="domain" description="NAD-dependent epimerase/dehydratase" evidence="1">
    <location>
        <begin position="10"/>
        <end position="242"/>
    </location>
</feature>
<dbReference type="InParanoid" id="A0A3N4M018"/>
<reference evidence="2 3" key="1">
    <citation type="journal article" date="2018" name="Nat. Ecol. Evol.">
        <title>Pezizomycetes genomes reveal the molecular basis of ectomycorrhizal truffle lifestyle.</title>
        <authorList>
            <person name="Murat C."/>
            <person name="Payen T."/>
            <person name="Noel B."/>
            <person name="Kuo A."/>
            <person name="Morin E."/>
            <person name="Chen J."/>
            <person name="Kohler A."/>
            <person name="Krizsan K."/>
            <person name="Balestrini R."/>
            <person name="Da Silva C."/>
            <person name="Montanini B."/>
            <person name="Hainaut M."/>
            <person name="Levati E."/>
            <person name="Barry K.W."/>
            <person name="Belfiori B."/>
            <person name="Cichocki N."/>
            <person name="Clum A."/>
            <person name="Dockter R.B."/>
            <person name="Fauchery L."/>
            <person name="Guy J."/>
            <person name="Iotti M."/>
            <person name="Le Tacon F."/>
            <person name="Lindquist E.A."/>
            <person name="Lipzen A."/>
            <person name="Malagnac F."/>
            <person name="Mello A."/>
            <person name="Molinier V."/>
            <person name="Miyauchi S."/>
            <person name="Poulain J."/>
            <person name="Riccioni C."/>
            <person name="Rubini A."/>
            <person name="Sitrit Y."/>
            <person name="Splivallo R."/>
            <person name="Traeger S."/>
            <person name="Wang M."/>
            <person name="Zifcakova L."/>
            <person name="Wipf D."/>
            <person name="Zambonelli A."/>
            <person name="Paolocci F."/>
            <person name="Nowrousian M."/>
            <person name="Ottonello S."/>
            <person name="Baldrian P."/>
            <person name="Spatafora J.W."/>
            <person name="Henrissat B."/>
            <person name="Nagy L.G."/>
            <person name="Aury J.M."/>
            <person name="Wincker P."/>
            <person name="Grigoriev I.V."/>
            <person name="Bonfante P."/>
            <person name="Martin F.M."/>
        </authorList>
    </citation>
    <scope>NUCLEOTIDE SEQUENCE [LARGE SCALE GENOMIC DNA]</scope>
    <source>
        <strain evidence="2 3">ATCC MYA-4762</strain>
    </source>
</reference>
<organism evidence="2 3">
    <name type="scientific">Terfezia boudieri ATCC MYA-4762</name>
    <dbReference type="NCBI Taxonomy" id="1051890"/>
    <lineage>
        <taxon>Eukaryota</taxon>
        <taxon>Fungi</taxon>
        <taxon>Dikarya</taxon>
        <taxon>Ascomycota</taxon>
        <taxon>Pezizomycotina</taxon>
        <taxon>Pezizomycetes</taxon>
        <taxon>Pezizales</taxon>
        <taxon>Pezizaceae</taxon>
        <taxon>Terfezia</taxon>
    </lineage>
</organism>
<dbReference type="PANTHER" id="PTHR43245">
    <property type="entry name" value="BIFUNCTIONAL POLYMYXIN RESISTANCE PROTEIN ARNA"/>
    <property type="match status" value="1"/>
</dbReference>